<dbReference type="PANTHER" id="PTHR33546:SF1">
    <property type="entry name" value="LARGE, MULTIFUNCTIONAL SECRETED PROTEIN"/>
    <property type="match status" value="1"/>
</dbReference>
<dbReference type="PROSITE" id="PS51007">
    <property type="entry name" value="CYTC"/>
    <property type="match status" value="2"/>
</dbReference>
<dbReference type="SUPFAM" id="SSF48371">
    <property type="entry name" value="ARM repeat"/>
    <property type="match status" value="1"/>
</dbReference>
<dbReference type="SUPFAM" id="SSF52317">
    <property type="entry name" value="Class I glutamine amidotransferase-like"/>
    <property type="match status" value="1"/>
</dbReference>
<dbReference type="Pfam" id="PF06283">
    <property type="entry name" value="ThuA"/>
    <property type="match status" value="1"/>
</dbReference>
<keyword evidence="3 4" id="KW-0408">Iron</keyword>
<keyword evidence="1 4" id="KW-0349">Heme</keyword>
<dbReference type="RefSeq" id="WP_123639150.1">
    <property type="nucleotide sequence ID" value="NZ_RJUK01000002.1"/>
</dbReference>
<feature type="domain" description="Cytochrome c" evidence="5">
    <location>
        <begin position="997"/>
        <end position="1089"/>
    </location>
</feature>
<evidence type="ECO:0000259" key="5">
    <source>
        <dbReference type="PROSITE" id="PS51007"/>
    </source>
</evidence>
<dbReference type="AlphaFoldDB" id="A0A3N1NSY0"/>
<reference evidence="6 7" key="1">
    <citation type="submission" date="2018-11" db="EMBL/GenBank/DDBJ databases">
        <title>Genomic Encyclopedia of Type Strains, Phase IV (KMG-IV): sequencing the most valuable type-strain genomes for metagenomic binning, comparative biology and taxonomic classification.</title>
        <authorList>
            <person name="Goeker M."/>
        </authorList>
    </citation>
    <scope>NUCLEOTIDE SEQUENCE [LARGE SCALE GENOMIC DNA]</scope>
    <source>
        <strain evidence="6 7">DSM 16974</strain>
    </source>
</reference>
<dbReference type="GO" id="GO:0046872">
    <property type="term" value="F:metal ion binding"/>
    <property type="evidence" value="ECO:0007669"/>
    <property type="project" value="UniProtKB-KW"/>
</dbReference>
<dbReference type="InterPro" id="IPR016024">
    <property type="entry name" value="ARM-type_fold"/>
</dbReference>
<accession>A0A3N1NSY0</accession>
<comment type="caution">
    <text evidence="6">The sequence shown here is derived from an EMBL/GenBank/DDBJ whole genome shotgun (WGS) entry which is preliminary data.</text>
</comment>
<keyword evidence="2 4" id="KW-0479">Metal-binding</keyword>
<dbReference type="Pfam" id="PF23500">
    <property type="entry name" value="DUF7133"/>
    <property type="match status" value="1"/>
</dbReference>
<dbReference type="InterPro" id="IPR055557">
    <property type="entry name" value="DUF7133"/>
</dbReference>
<dbReference type="PANTHER" id="PTHR33546">
    <property type="entry name" value="LARGE, MULTIFUNCTIONAL SECRETED PROTEIN-RELATED"/>
    <property type="match status" value="1"/>
</dbReference>
<dbReference type="Pfam" id="PF00034">
    <property type="entry name" value="Cytochrom_C"/>
    <property type="match status" value="2"/>
</dbReference>
<evidence type="ECO:0000256" key="3">
    <source>
        <dbReference type="ARBA" id="ARBA00023004"/>
    </source>
</evidence>
<dbReference type="Proteomes" id="UP000273643">
    <property type="component" value="Unassembled WGS sequence"/>
</dbReference>
<dbReference type="Gene3D" id="1.25.10.10">
    <property type="entry name" value="Leucine-rich Repeat Variant"/>
    <property type="match status" value="1"/>
</dbReference>
<dbReference type="InterPro" id="IPR009056">
    <property type="entry name" value="Cyt_c-like_dom"/>
</dbReference>
<dbReference type="Gene3D" id="1.10.760.10">
    <property type="entry name" value="Cytochrome c-like domain"/>
    <property type="match status" value="2"/>
</dbReference>
<evidence type="ECO:0000313" key="7">
    <source>
        <dbReference type="Proteomes" id="UP000273643"/>
    </source>
</evidence>
<sequence>MNKFERQWAAWRSRLGTVILSALLLPTIGCSSDDRDASVASNTEASQDGVINLLFIGHGHREGDGIHMSYRNAPLFNQSLGREKIFMEYVEDLDRLSEEGLADVDAVMLYANYNELSPEREEALLSFVEEGGAFLPVHSASACFGHSDAFVDLVGGRFKSHGAGEFTATIVPGQENHPIMKGFQTFETWDETYVHADHNEENRTVLMQREEEPWTWTREQGEGRVFYTAYGHDERTWGQPEFHDLLIRGILWAVGEEKREANRALVETLPEASYEEAGTIPNYRRIEPAPKFQKAFSVEDSMALTMVPEGFELQLFVSEPDIVNPIAFTWDEQGRLFVLESVDYPNNQAEDGRGNDRISMCVDTDGDGRANGCEVFADELSVPTSITPLNGGFVVSQAPDFLFLKDTDGDGKADVREVLNTGWGTRDTHAGPSNLKYGHDNRLWGAVGYSEAPEDENGESFQNGVYRMNLDGTDIEPIGQFNNNTWGLSFSEDFEVFGSTANNAPVFHVPLWRSYVYGKDEDVVPGLAAQAYDFPNIFPSTYNFLQVDFHGRYTAGSGLSLYTARTFPEKFWNRGAFMGEPTAHLLGQFFIDAQPDSVGYKAKNRGSILSSTDEWLSPVQMDVGPDGHLWVADWYNFIIQHNPIPSKESAGFDAEEGKGNAHVNPLRDRERGRIYRLVAKDAPEYEPLDLSDADTETLVDTLSNDNMFWRMTAQRLLVTEQRTDAIPALRAILTGNPDRDSLGLDVASIHAIWTLHGLGAFTVTDEASDTAVRNALHHPSGATRKNAVQALVESATPADLALASESLDDEEPRARLWAMLALSERAPSDQAGEQLLRLRTELPVDEWSAQAFSLAALNNDTYYWQALNDSDITVQGRFLENFESPERTPEYLLAKRFLAEEADDLTDTLKGWTTLPAGRLGLMSLAVLDLWRERGAEPSDAELAAFQTVVDELDSESQMALKLRSPGLDLNFEQVEEEAYAEYHKKHGFEPSFRQWSSASKGETLYQQHCAGCHGGDAGGDRAQAAPPIAGIENWYAQAQLQKFHAGVRGTHFRDPNGMSMRAALEFLKSESEPIRPIADLSRYLSELERRETVATVEGNASAGEQHYAVCASCHGVQGQGNRELGAPALAVQADWYLLNQLQNYRSGARGSDPRDPLGQQMATFANTLPDEQALKDVVTYIRTLDGEE</sequence>
<dbReference type="InterPro" id="IPR029010">
    <property type="entry name" value="ThuA-like"/>
</dbReference>
<dbReference type="SUPFAM" id="SSF46626">
    <property type="entry name" value="Cytochrome c"/>
    <property type="match status" value="2"/>
</dbReference>
<dbReference type="Gene3D" id="2.120.10.30">
    <property type="entry name" value="TolB, C-terminal domain"/>
    <property type="match status" value="1"/>
</dbReference>
<evidence type="ECO:0000313" key="6">
    <source>
        <dbReference type="EMBL" id="ROQ18541.1"/>
    </source>
</evidence>
<dbReference type="InterPro" id="IPR011989">
    <property type="entry name" value="ARM-like"/>
</dbReference>
<evidence type="ECO:0000256" key="2">
    <source>
        <dbReference type="ARBA" id="ARBA00022723"/>
    </source>
</evidence>
<dbReference type="GO" id="GO:0020037">
    <property type="term" value="F:heme binding"/>
    <property type="evidence" value="ECO:0007669"/>
    <property type="project" value="InterPro"/>
</dbReference>
<dbReference type="OrthoDB" id="9773456at2"/>
<proteinExistence type="predicted"/>
<feature type="domain" description="Cytochrome c" evidence="5">
    <location>
        <begin position="1099"/>
        <end position="1186"/>
    </location>
</feature>
<protein>
    <submittedName>
        <fullName evidence="6">Putative membrane-bound dehydrogenase-like protein</fullName>
    </submittedName>
</protein>
<dbReference type="InterPro" id="IPR013428">
    <property type="entry name" value="Membrane-bound_put_N"/>
</dbReference>
<gene>
    <name evidence="6" type="ORF">EDC38_2769</name>
</gene>
<dbReference type="EMBL" id="RJUK01000002">
    <property type="protein sequence ID" value="ROQ18541.1"/>
    <property type="molecule type" value="Genomic_DNA"/>
</dbReference>
<evidence type="ECO:0000256" key="4">
    <source>
        <dbReference type="PROSITE-ProRule" id="PRU00433"/>
    </source>
</evidence>
<dbReference type="SUPFAM" id="SSF63829">
    <property type="entry name" value="Calcium-dependent phosphotriesterase"/>
    <property type="match status" value="1"/>
</dbReference>
<dbReference type="InterPro" id="IPR036909">
    <property type="entry name" value="Cyt_c-like_dom_sf"/>
</dbReference>
<dbReference type="InterPro" id="IPR029062">
    <property type="entry name" value="Class_I_gatase-like"/>
</dbReference>
<dbReference type="GO" id="GO:0009055">
    <property type="term" value="F:electron transfer activity"/>
    <property type="evidence" value="ECO:0007669"/>
    <property type="project" value="InterPro"/>
</dbReference>
<organism evidence="6 7">
    <name type="scientific">Marinimicrobium koreense</name>
    <dbReference type="NCBI Taxonomy" id="306545"/>
    <lineage>
        <taxon>Bacteria</taxon>
        <taxon>Pseudomonadati</taxon>
        <taxon>Pseudomonadota</taxon>
        <taxon>Gammaproteobacteria</taxon>
        <taxon>Cellvibrionales</taxon>
        <taxon>Cellvibrionaceae</taxon>
        <taxon>Marinimicrobium</taxon>
    </lineage>
</organism>
<name>A0A3N1NSY0_9GAMM</name>
<dbReference type="Gene3D" id="3.40.50.880">
    <property type="match status" value="1"/>
</dbReference>
<keyword evidence="7" id="KW-1185">Reference proteome</keyword>
<dbReference type="InterPro" id="IPR011042">
    <property type="entry name" value="6-blade_b-propeller_TolB-like"/>
</dbReference>
<evidence type="ECO:0000256" key="1">
    <source>
        <dbReference type="ARBA" id="ARBA00022617"/>
    </source>
</evidence>
<dbReference type="NCBIfam" id="TIGR02604">
    <property type="entry name" value="Piru_Ver_Nterm"/>
    <property type="match status" value="1"/>
</dbReference>